<dbReference type="OrthoDB" id="7021542at2"/>
<gene>
    <name evidence="1" type="ORF">SAMN04489800_1378</name>
</gene>
<keyword evidence="2" id="KW-1185">Reference proteome</keyword>
<evidence type="ECO:0000313" key="2">
    <source>
        <dbReference type="Proteomes" id="UP000183613"/>
    </source>
</evidence>
<reference evidence="1" key="1">
    <citation type="submission" date="2016-10" db="EMBL/GenBank/DDBJ databases">
        <authorList>
            <person name="Varghese N."/>
            <person name="Submissions S."/>
        </authorList>
    </citation>
    <scope>NUCLEOTIDE SEQUENCE [LARGE SCALE GENOMIC DNA]</scope>
    <source>
        <strain evidence="1">LMG 25555</strain>
    </source>
</reference>
<comment type="caution">
    <text evidence="1">The sequence shown here is derived from an EMBL/GenBank/DDBJ whole genome shotgun (WGS) entry which is preliminary data.</text>
</comment>
<dbReference type="EMBL" id="FNUD01000002">
    <property type="protein sequence ID" value="SEE59511.1"/>
    <property type="molecule type" value="Genomic_DNA"/>
</dbReference>
<dbReference type="PATRIC" id="fig|882211.3.peg.1677"/>
<proteinExistence type="predicted"/>
<dbReference type="AlphaFoldDB" id="A0A0J6GB99"/>
<evidence type="ECO:0000313" key="1">
    <source>
        <dbReference type="EMBL" id="SEE59511.1"/>
    </source>
</evidence>
<dbReference type="Proteomes" id="UP000183613">
    <property type="component" value="Unassembled WGS sequence"/>
</dbReference>
<organism evidence="1 2">
    <name type="scientific">Pseudomonas deceptionensis</name>
    <dbReference type="NCBI Taxonomy" id="882211"/>
    <lineage>
        <taxon>Bacteria</taxon>
        <taxon>Pseudomonadati</taxon>
        <taxon>Pseudomonadota</taxon>
        <taxon>Gammaproteobacteria</taxon>
        <taxon>Pseudomonadales</taxon>
        <taxon>Pseudomonadaceae</taxon>
        <taxon>Pseudomonas</taxon>
    </lineage>
</organism>
<sequence>MYMTRQEAYVDLSALGAEGLHWRYVEHSMHAPWFYITLTRHSDGYTSRTMLQTMDPAVLATVICSASNELSVTDVMIVTPPYVNGTPSWQMEKLWEFSQCHSEEHGSLDSYLVTGKRYYTPELASDIEYIKLEKCIYYNALGI</sequence>
<name>A0A0J6GB99_PSEDM</name>
<dbReference type="RefSeq" id="WP_074836725.1">
    <property type="nucleotide sequence ID" value="NZ_FNUD01000002.1"/>
</dbReference>
<protein>
    <submittedName>
        <fullName evidence="1">Uncharacterized protein</fullName>
    </submittedName>
</protein>
<accession>A0A0J6GB99</accession>